<protein>
    <recommendedName>
        <fullName evidence="3">Sulfotransferase</fullName>
        <ecNumber evidence="3">2.8.2.-</ecNumber>
    </recommendedName>
</protein>
<comment type="similarity">
    <text evidence="1 3">Belongs to the sulfotransferase 1 family.</text>
</comment>
<proteinExistence type="inferred from homology"/>
<evidence type="ECO:0000313" key="6">
    <source>
        <dbReference type="Proteomes" id="UP000314986"/>
    </source>
</evidence>
<organism evidence="5 6">
    <name type="scientific">Callorhinchus milii</name>
    <name type="common">Ghost shark</name>
    <dbReference type="NCBI Taxonomy" id="7868"/>
    <lineage>
        <taxon>Eukaryota</taxon>
        <taxon>Metazoa</taxon>
        <taxon>Chordata</taxon>
        <taxon>Craniata</taxon>
        <taxon>Vertebrata</taxon>
        <taxon>Chondrichthyes</taxon>
        <taxon>Holocephali</taxon>
        <taxon>Chimaeriformes</taxon>
        <taxon>Callorhinchidae</taxon>
        <taxon>Callorhinchus</taxon>
    </lineage>
</organism>
<evidence type="ECO:0000256" key="2">
    <source>
        <dbReference type="ARBA" id="ARBA00022679"/>
    </source>
</evidence>
<reference evidence="6" key="2">
    <citation type="journal article" date="2007" name="PLoS Biol.">
        <title>Survey sequencing and comparative analysis of the elephant shark (Callorhinchus milii) genome.</title>
        <authorList>
            <person name="Venkatesh B."/>
            <person name="Kirkness E.F."/>
            <person name="Loh Y.H."/>
            <person name="Halpern A.L."/>
            <person name="Lee A.P."/>
            <person name="Johnson J."/>
            <person name="Dandona N."/>
            <person name="Viswanathan L.D."/>
            <person name="Tay A."/>
            <person name="Venter J.C."/>
            <person name="Strausberg R.L."/>
            <person name="Brenner S."/>
        </authorList>
    </citation>
    <scope>NUCLEOTIDE SEQUENCE [LARGE SCALE GENOMIC DNA]</scope>
</reference>
<keyword evidence="6" id="KW-1185">Reference proteome</keyword>
<evidence type="ECO:0000256" key="3">
    <source>
        <dbReference type="RuleBase" id="RU361155"/>
    </source>
</evidence>
<sequence length="249" mass="28869">MALVRPQLKRAEGVPMIEFQARPDDLLIATFPKAGTTWMQKIVDFIYSQGDVEKCQRAPVMFRSPFLELFFPGVEPDNLVSYYHFDKILMMEPEPGTWEEFFNKVITGNVGWGSWYDHVSVLSWLHCYSHCLGAEQISHSQNSKQEIMKVAKFLERDLSDQIIDVIVQKTSFTTMRDNPMVNYSTLPKEILDHSVFQFMRKGTSGQHPACPSCSTLHHQWPWFQPLHPETLEHFSSIPPLFLFLPHLHT</sequence>
<evidence type="ECO:0000256" key="1">
    <source>
        <dbReference type="ARBA" id="ARBA00005771"/>
    </source>
</evidence>
<feature type="domain" description="Sulfotransferase" evidence="4">
    <location>
        <begin position="23"/>
        <end position="70"/>
    </location>
</feature>
<dbReference type="InterPro" id="IPR000863">
    <property type="entry name" value="Sulfotransferase_dom"/>
</dbReference>
<keyword evidence="2 3" id="KW-0808">Transferase</keyword>
<dbReference type="Ensembl" id="ENSCMIT00000028499.1">
    <property type="protein sequence ID" value="ENSCMIP00000028056.1"/>
    <property type="gene ID" value="ENSCMIG00000012198.1"/>
</dbReference>
<dbReference type="GO" id="GO:0008146">
    <property type="term" value="F:sulfotransferase activity"/>
    <property type="evidence" value="ECO:0007669"/>
    <property type="project" value="InterPro"/>
</dbReference>
<dbReference type="Gene3D" id="3.40.50.300">
    <property type="entry name" value="P-loop containing nucleotide triphosphate hydrolases"/>
    <property type="match status" value="2"/>
</dbReference>
<accession>A0A4W3IKM8</accession>
<reference evidence="5" key="4">
    <citation type="submission" date="2025-08" db="UniProtKB">
        <authorList>
            <consortium name="Ensembl"/>
        </authorList>
    </citation>
    <scope>IDENTIFICATION</scope>
</reference>
<reference evidence="5" key="5">
    <citation type="submission" date="2025-09" db="UniProtKB">
        <authorList>
            <consortium name="Ensembl"/>
        </authorList>
    </citation>
    <scope>IDENTIFICATION</scope>
</reference>
<name>A0A4W3IKM8_CALMI</name>
<evidence type="ECO:0000313" key="5">
    <source>
        <dbReference type="Ensembl" id="ENSCMIP00000028056.1"/>
    </source>
</evidence>
<dbReference type="AlphaFoldDB" id="A0A4W3IKM8"/>
<dbReference type="SUPFAM" id="SSF52540">
    <property type="entry name" value="P-loop containing nucleoside triphosphate hydrolases"/>
    <property type="match status" value="1"/>
</dbReference>
<reference evidence="6" key="3">
    <citation type="journal article" date="2014" name="Nature">
        <title>Elephant shark genome provides unique insights into gnathostome evolution.</title>
        <authorList>
            <consortium name="International Elephant Shark Genome Sequencing Consortium"/>
            <person name="Venkatesh B."/>
            <person name="Lee A.P."/>
            <person name="Ravi V."/>
            <person name="Maurya A.K."/>
            <person name="Lian M.M."/>
            <person name="Swann J.B."/>
            <person name="Ohta Y."/>
            <person name="Flajnik M.F."/>
            <person name="Sutoh Y."/>
            <person name="Kasahara M."/>
            <person name="Hoon S."/>
            <person name="Gangu V."/>
            <person name="Roy S.W."/>
            <person name="Irimia M."/>
            <person name="Korzh V."/>
            <person name="Kondrychyn I."/>
            <person name="Lim Z.W."/>
            <person name="Tay B.H."/>
            <person name="Tohari S."/>
            <person name="Kong K.W."/>
            <person name="Ho S."/>
            <person name="Lorente-Galdos B."/>
            <person name="Quilez J."/>
            <person name="Marques-Bonet T."/>
            <person name="Raney B.J."/>
            <person name="Ingham P.W."/>
            <person name="Tay A."/>
            <person name="Hillier L.W."/>
            <person name="Minx P."/>
            <person name="Boehm T."/>
            <person name="Wilson R.K."/>
            <person name="Brenner S."/>
            <person name="Warren W.C."/>
        </authorList>
    </citation>
    <scope>NUCLEOTIDE SEQUENCE [LARGE SCALE GENOMIC DNA]</scope>
</reference>
<dbReference type="EC" id="2.8.2.-" evidence="3"/>
<feature type="domain" description="Sulfotransferase" evidence="4">
    <location>
        <begin position="77"/>
        <end position="206"/>
    </location>
</feature>
<dbReference type="Proteomes" id="UP000314986">
    <property type="component" value="Unassembled WGS sequence"/>
</dbReference>
<dbReference type="InterPro" id="IPR027417">
    <property type="entry name" value="P-loop_NTPase"/>
</dbReference>
<dbReference type="Pfam" id="PF00685">
    <property type="entry name" value="Sulfotransfer_1"/>
    <property type="match status" value="2"/>
</dbReference>
<evidence type="ECO:0000259" key="4">
    <source>
        <dbReference type="Pfam" id="PF00685"/>
    </source>
</evidence>
<dbReference type="PANTHER" id="PTHR11783">
    <property type="entry name" value="SULFOTRANSFERASE SULT"/>
    <property type="match status" value="1"/>
</dbReference>
<reference evidence="6" key="1">
    <citation type="journal article" date="2006" name="Science">
        <title>Ancient noncoding elements conserved in the human genome.</title>
        <authorList>
            <person name="Venkatesh B."/>
            <person name="Kirkness E.F."/>
            <person name="Loh Y.H."/>
            <person name="Halpern A.L."/>
            <person name="Lee A.P."/>
            <person name="Johnson J."/>
            <person name="Dandona N."/>
            <person name="Viswanathan L.D."/>
            <person name="Tay A."/>
            <person name="Venter J.C."/>
            <person name="Strausberg R.L."/>
            <person name="Brenner S."/>
        </authorList>
    </citation>
    <scope>NUCLEOTIDE SEQUENCE [LARGE SCALE GENOMIC DNA]</scope>
</reference>
<dbReference type="GeneTree" id="ENSGT00940000157101"/>